<dbReference type="InterPro" id="IPR021295">
    <property type="entry name" value="DUF2867"/>
</dbReference>
<gene>
    <name evidence="2" type="ORF">FIV36_02040</name>
    <name evidence="1" type="ORF">SAMN05216591_1391</name>
</gene>
<dbReference type="Proteomes" id="UP000317951">
    <property type="component" value="Unassembled WGS sequence"/>
</dbReference>
<evidence type="ECO:0000313" key="2">
    <source>
        <dbReference type="EMBL" id="TWS07546.1"/>
    </source>
</evidence>
<organism evidence="2 4">
    <name type="scientific">Pseudomonas extremaustralis</name>
    <dbReference type="NCBI Taxonomy" id="359110"/>
    <lineage>
        <taxon>Bacteria</taxon>
        <taxon>Pseudomonadati</taxon>
        <taxon>Pseudomonadota</taxon>
        <taxon>Gammaproteobacteria</taxon>
        <taxon>Pseudomonadales</taxon>
        <taxon>Pseudomonadaceae</taxon>
        <taxon>Pseudomonas</taxon>
    </lineage>
</organism>
<evidence type="ECO:0000313" key="3">
    <source>
        <dbReference type="Proteomes" id="UP000182858"/>
    </source>
</evidence>
<dbReference type="RefSeq" id="WP_010563071.1">
    <property type="nucleotide sequence ID" value="NZ_CP091043.1"/>
</dbReference>
<protein>
    <submittedName>
        <fullName evidence="2">DUF2867 domain-containing protein</fullName>
    </submittedName>
</protein>
<keyword evidence="3" id="KW-1185">Reference proteome</keyword>
<dbReference type="OrthoDB" id="7058586at2"/>
<dbReference type="EMBL" id="LT629689">
    <property type="protein sequence ID" value="SDE92291.1"/>
    <property type="molecule type" value="Genomic_DNA"/>
</dbReference>
<name>A0A5C5QRC6_9PSED</name>
<dbReference type="Pfam" id="PF11066">
    <property type="entry name" value="DUF2867"/>
    <property type="match status" value="1"/>
</dbReference>
<dbReference type="Proteomes" id="UP000182858">
    <property type="component" value="Chromosome I"/>
</dbReference>
<dbReference type="EMBL" id="VFET01000001">
    <property type="protein sequence ID" value="TWS07546.1"/>
    <property type="molecule type" value="Genomic_DNA"/>
</dbReference>
<accession>A0A5C5QRC6</accession>
<dbReference type="AlphaFoldDB" id="A0A5C5QRC6"/>
<evidence type="ECO:0000313" key="1">
    <source>
        <dbReference type="EMBL" id="SDE92291.1"/>
    </source>
</evidence>
<sequence length="174" mass="19781">MKSSVSRCALPPDSSIARHAKGASFIDCQSIVADDRERSALRHGLRLMARTPAWIDRLMALRNRLVQLFGLKDLGRLTRIDLQRADADYRPGDRVGIFTLVSQTPDEVLLVDQDRHLDVYLAINRMPLDPQGARRVVLSTLVHPHNWLGRLYMLPVAPFHRFIAPRMLAMLNQP</sequence>
<evidence type="ECO:0000313" key="4">
    <source>
        <dbReference type="Proteomes" id="UP000317951"/>
    </source>
</evidence>
<reference evidence="1 3" key="1">
    <citation type="submission" date="2016-10" db="EMBL/GenBank/DDBJ databases">
        <authorList>
            <person name="Varghese N."/>
            <person name="Submissions S."/>
        </authorList>
    </citation>
    <scope>NUCLEOTIDE SEQUENCE [LARGE SCALE GENOMIC DNA]</scope>
    <source>
        <strain evidence="1 3">DSM 17835</strain>
    </source>
</reference>
<dbReference type="GeneID" id="78552893"/>
<reference evidence="2 4" key="2">
    <citation type="submission" date="2019-06" db="EMBL/GenBank/DDBJ databases">
        <title>Pseudomonas bimorpha sp. nov. isolated from bovine raw milk and skim milk concentrate.</title>
        <authorList>
            <person name="Hofmann K."/>
            <person name="Huptas C."/>
            <person name="Doll E."/>
            <person name="Scherer S."/>
            <person name="Wenning M."/>
        </authorList>
    </citation>
    <scope>NUCLEOTIDE SEQUENCE [LARGE SCALE GENOMIC DNA]</scope>
    <source>
        <strain evidence="2 4">DSM 17835</strain>
    </source>
</reference>
<proteinExistence type="predicted"/>